<comment type="subcellular location">
    <subcellularLocation>
        <location evidence="1">Membrane</location>
    </subcellularLocation>
</comment>
<proteinExistence type="predicted"/>
<dbReference type="GO" id="GO:0016491">
    <property type="term" value="F:oxidoreductase activity"/>
    <property type="evidence" value="ECO:0007669"/>
    <property type="project" value="InterPro"/>
</dbReference>
<keyword evidence="6" id="KW-0732">Signal</keyword>
<dbReference type="GO" id="GO:0008610">
    <property type="term" value="P:lipid biosynthetic process"/>
    <property type="evidence" value="ECO:0007669"/>
    <property type="project" value="InterPro"/>
</dbReference>
<feature type="transmembrane region" description="Helical" evidence="5">
    <location>
        <begin position="61"/>
        <end position="84"/>
    </location>
</feature>
<evidence type="ECO:0000313" key="9">
    <source>
        <dbReference type="Proteomes" id="UP001497382"/>
    </source>
</evidence>
<evidence type="ECO:0000256" key="5">
    <source>
        <dbReference type="SAM" id="Phobius"/>
    </source>
</evidence>
<dbReference type="Pfam" id="PF04116">
    <property type="entry name" value="FA_hydroxylase"/>
    <property type="match status" value="1"/>
</dbReference>
<dbReference type="InterPro" id="IPR006694">
    <property type="entry name" value="Fatty_acid_hydroxylase"/>
</dbReference>
<comment type="caution">
    <text evidence="8">The sequence shown here is derived from an EMBL/GenBank/DDBJ whole genome shotgun (WGS) entry which is preliminary data.</text>
</comment>
<reference evidence="8 9" key="1">
    <citation type="submission" date="2024-04" db="EMBL/GenBank/DDBJ databases">
        <authorList>
            <person name="Rising A."/>
            <person name="Reimegard J."/>
            <person name="Sonavane S."/>
            <person name="Akerstrom W."/>
            <person name="Nylinder S."/>
            <person name="Hedman E."/>
            <person name="Kallberg Y."/>
        </authorList>
    </citation>
    <scope>NUCLEOTIDE SEQUENCE [LARGE SCALE GENOMIC DNA]</scope>
</reference>
<dbReference type="EMBL" id="CAXIEN010000242">
    <property type="protein sequence ID" value="CAL1289037.1"/>
    <property type="molecule type" value="Genomic_DNA"/>
</dbReference>
<evidence type="ECO:0000313" key="8">
    <source>
        <dbReference type="EMBL" id="CAL1289037.1"/>
    </source>
</evidence>
<organism evidence="8 9">
    <name type="scientific">Larinioides sclopetarius</name>
    <dbReference type="NCBI Taxonomy" id="280406"/>
    <lineage>
        <taxon>Eukaryota</taxon>
        <taxon>Metazoa</taxon>
        <taxon>Ecdysozoa</taxon>
        <taxon>Arthropoda</taxon>
        <taxon>Chelicerata</taxon>
        <taxon>Arachnida</taxon>
        <taxon>Araneae</taxon>
        <taxon>Araneomorphae</taxon>
        <taxon>Entelegynae</taxon>
        <taxon>Araneoidea</taxon>
        <taxon>Araneidae</taxon>
        <taxon>Larinioides</taxon>
    </lineage>
</organism>
<dbReference type="GO" id="GO:0005506">
    <property type="term" value="F:iron ion binding"/>
    <property type="evidence" value="ECO:0007669"/>
    <property type="project" value="InterPro"/>
</dbReference>
<keyword evidence="2 5" id="KW-0812">Transmembrane</keyword>
<dbReference type="AlphaFoldDB" id="A0AAV2AZI2"/>
<evidence type="ECO:0000259" key="7">
    <source>
        <dbReference type="Pfam" id="PF04116"/>
    </source>
</evidence>
<feature type="signal peptide" evidence="6">
    <location>
        <begin position="1"/>
        <end position="18"/>
    </location>
</feature>
<accession>A0AAV2AZI2</accession>
<protein>
    <recommendedName>
        <fullName evidence="7">Fatty acid hydroxylase domain-containing protein</fullName>
    </recommendedName>
</protein>
<feature type="transmembrane region" description="Helical" evidence="5">
    <location>
        <begin position="217"/>
        <end position="239"/>
    </location>
</feature>
<evidence type="ECO:0000256" key="6">
    <source>
        <dbReference type="SAM" id="SignalP"/>
    </source>
</evidence>
<dbReference type="InterPro" id="IPR050307">
    <property type="entry name" value="Sterol_Desaturase_Related"/>
</dbReference>
<keyword evidence="9" id="KW-1185">Reference proteome</keyword>
<feature type="domain" description="Fatty acid hydroxylase" evidence="7">
    <location>
        <begin position="160"/>
        <end position="282"/>
    </location>
</feature>
<evidence type="ECO:0000256" key="4">
    <source>
        <dbReference type="ARBA" id="ARBA00023136"/>
    </source>
</evidence>
<dbReference type="Proteomes" id="UP001497382">
    <property type="component" value="Unassembled WGS sequence"/>
</dbReference>
<feature type="transmembrane region" description="Helical" evidence="5">
    <location>
        <begin position="154"/>
        <end position="172"/>
    </location>
</feature>
<feature type="transmembrane region" description="Helical" evidence="5">
    <location>
        <begin position="111"/>
        <end position="134"/>
    </location>
</feature>
<gene>
    <name evidence="8" type="ORF">LARSCL_LOCUS15696</name>
</gene>
<sequence>MNFCWSTFLSFLLTMNSSIENELIISKYARHLERAWVAPSYFFQNLWITIYEWFGRDDYTTVVWGTITIANLCYWIPGLCFTFIDLTGRPAFILKYRIQENSPYPVPFNRVIKAFALVVFNQTVVLFVIMFCFYHVMVWRGFEKGETLPTFQRLMLELGFFIIIEEILFYYSHRLLHHSSIYKYIHKHHHEWTSPIGIVALYAHPIEHIICNLLPALIGPCLLGTHIMVYWAWFCLALLTTLNAHTGFHLPFWPSPEAHNFHHLKFTENYGAMGFLDDLHGTNKNFRNSEIYKRHFWSLSLAPLKQLYPDKQKGE</sequence>
<evidence type="ECO:0000256" key="1">
    <source>
        <dbReference type="ARBA" id="ARBA00004370"/>
    </source>
</evidence>
<evidence type="ECO:0000256" key="3">
    <source>
        <dbReference type="ARBA" id="ARBA00022989"/>
    </source>
</evidence>
<keyword evidence="3 5" id="KW-1133">Transmembrane helix</keyword>
<evidence type="ECO:0000256" key="2">
    <source>
        <dbReference type="ARBA" id="ARBA00022692"/>
    </source>
</evidence>
<dbReference type="PANTHER" id="PTHR11863">
    <property type="entry name" value="STEROL DESATURASE"/>
    <property type="match status" value="1"/>
</dbReference>
<name>A0AAV2AZI2_9ARAC</name>
<dbReference type="GO" id="GO:0016020">
    <property type="term" value="C:membrane"/>
    <property type="evidence" value="ECO:0007669"/>
    <property type="project" value="UniProtKB-SubCell"/>
</dbReference>
<feature type="chain" id="PRO_5043415928" description="Fatty acid hydroxylase domain-containing protein" evidence="6">
    <location>
        <begin position="19"/>
        <end position="315"/>
    </location>
</feature>
<keyword evidence="4 5" id="KW-0472">Membrane</keyword>